<comment type="caution">
    <text evidence="3">The sequence shown here is derived from an EMBL/GenBank/DDBJ whole genome shotgun (WGS) entry which is preliminary data.</text>
</comment>
<organism evidence="3 4">
    <name type="scientific">Halalkalibacter okhensis</name>
    <dbReference type="NCBI Taxonomy" id="333138"/>
    <lineage>
        <taxon>Bacteria</taxon>
        <taxon>Bacillati</taxon>
        <taxon>Bacillota</taxon>
        <taxon>Bacilli</taxon>
        <taxon>Bacillales</taxon>
        <taxon>Bacillaceae</taxon>
        <taxon>Halalkalibacter</taxon>
    </lineage>
</organism>
<feature type="transmembrane region" description="Helical" evidence="1">
    <location>
        <begin position="80"/>
        <end position="98"/>
    </location>
</feature>
<gene>
    <name evidence="3" type="ORF">LQ50_08640</name>
</gene>
<dbReference type="AlphaFoldDB" id="A0A0B0IDB4"/>
<keyword evidence="1" id="KW-1133">Transmembrane helix</keyword>
<dbReference type="EMBL" id="JRJU01000008">
    <property type="protein sequence ID" value="KHF40578.1"/>
    <property type="molecule type" value="Genomic_DNA"/>
</dbReference>
<dbReference type="Proteomes" id="UP000030832">
    <property type="component" value="Unassembled WGS sequence"/>
</dbReference>
<dbReference type="eggNOG" id="COG3448">
    <property type="taxonomic scope" value="Bacteria"/>
</dbReference>
<keyword evidence="1" id="KW-0472">Membrane</keyword>
<feature type="transmembrane region" description="Helical" evidence="1">
    <location>
        <begin position="30"/>
        <end position="48"/>
    </location>
</feature>
<evidence type="ECO:0000313" key="3">
    <source>
        <dbReference type="EMBL" id="KHF40578.1"/>
    </source>
</evidence>
<dbReference type="PANTHER" id="PTHR33741:SF5">
    <property type="entry name" value="TRANSMEMBRANE PROTEIN DDB_G0269096-RELATED"/>
    <property type="match status" value="1"/>
</dbReference>
<keyword evidence="4" id="KW-1185">Reference proteome</keyword>
<dbReference type="STRING" id="333138.LQ50_08640"/>
<protein>
    <recommendedName>
        <fullName evidence="2">HPP transmembrane region domain-containing protein</fullName>
    </recommendedName>
</protein>
<dbReference type="InterPro" id="IPR007065">
    <property type="entry name" value="HPP"/>
</dbReference>
<keyword evidence="1" id="KW-0812">Transmembrane</keyword>
<sequence length="174" mass="18630">MQKGSSFVQYVKKMKGVSVQDPNVRLTDSLISAGGGLIAMILISILAVSLGYPMALGPIGASCLLVFAAYEGPFSQPRHIIGGHILSTVAALSIWDLFGRSHITIGITLAVVVLLMLITKTMHPPAAASAIVAINTQTGWGMLLTIIISAIIVVVISVLYNNLFENRTYPRRWI</sequence>
<dbReference type="PANTHER" id="PTHR33741">
    <property type="entry name" value="TRANSMEMBRANE PROTEIN DDB_G0269096-RELATED"/>
    <property type="match status" value="1"/>
</dbReference>
<evidence type="ECO:0000313" key="4">
    <source>
        <dbReference type="Proteomes" id="UP000030832"/>
    </source>
</evidence>
<reference evidence="3 4" key="1">
    <citation type="submission" date="2014-09" db="EMBL/GenBank/DDBJ databases">
        <title>Genome sequencing and annotation of Bacillus Okhensis strain Kh10-101T.</title>
        <authorList>
            <person name="Prakash J.S."/>
        </authorList>
    </citation>
    <scope>NUCLEOTIDE SEQUENCE [LARGE SCALE GENOMIC DNA]</scope>
    <source>
        <strain evidence="4">Kh10-101T</strain>
    </source>
</reference>
<dbReference type="Pfam" id="PF04982">
    <property type="entry name" value="TM_HPP"/>
    <property type="match status" value="1"/>
</dbReference>
<proteinExistence type="predicted"/>
<dbReference type="InterPro" id="IPR058581">
    <property type="entry name" value="TM_HPP"/>
</dbReference>
<name>A0A0B0IDB4_9BACI</name>
<feature type="transmembrane region" description="Helical" evidence="1">
    <location>
        <begin position="142"/>
        <end position="164"/>
    </location>
</feature>
<evidence type="ECO:0000256" key="1">
    <source>
        <dbReference type="SAM" id="Phobius"/>
    </source>
</evidence>
<accession>A0A0B0IDB4</accession>
<feature type="transmembrane region" description="Helical" evidence="1">
    <location>
        <begin position="105"/>
        <end position="122"/>
    </location>
</feature>
<feature type="domain" description="HPP transmembrane region" evidence="2">
    <location>
        <begin position="22"/>
        <end position="170"/>
    </location>
</feature>
<feature type="transmembrane region" description="Helical" evidence="1">
    <location>
        <begin position="55"/>
        <end position="74"/>
    </location>
</feature>
<evidence type="ECO:0000259" key="2">
    <source>
        <dbReference type="Pfam" id="PF04982"/>
    </source>
</evidence>